<protein>
    <submittedName>
        <fullName evidence="1">Uncharacterized protein</fullName>
    </submittedName>
</protein>
<keyword evidence="2" id="KW-1185">Reference proteome</keyword>
<organism evidence="1 2">
    <name type="scientific">Vairimorpha ceranae</name>
    <dbReference type="NCBI Taxonomy" id="40302"/>
    <lineage>
        <taxon>Eukaryota</taxon>
        <taxon>Fungi</taxon>
        <taxon>Fungi incertae sedis</taxon>
        <taxon>Microsporidia</taxon>
        <taxon>Nosematidae</taxon>
        <taxon>Vairimorpha</taxon>
    </lineage>
</organism>
<proteinExistence type="predicted"/>
<accession>A0A0F9WGV4</accession>
<gene>
    <name evidence="1" type="ORF">AAJ76_1100086231</name>
</gene>
<dbReference type="GeneID" id="36318680"/>
<evidence type="ECO:0000313" key="1">
    <source>
        <dbReference type="EMBL" id="KKO75850.1"/>
    </source>
</evidence>
<evidence type="ECO:0000313" key="2">
    <source>
        <dbReference type="Proteomes" id="UP000034350"/>
    </source>
</evidence>
<dbReference type="VEuPathDB" id="MicrosporidiaDB:AAJ76_1100086231"/>
<name>A0A0F9WGV4_9MICR</name>
<dbReference type="AlphaFoldDB" id="A0A0F9WGV4"/>
<dbReference type="Proteomes" id="UP000034350">
    <property type="component" value="Unassembled WGS sequence"/>
</dbReference>
<dbReference type="RefSeq" id="XP_024331592.1">
    <property type="nucleotide sequence ID" value="XM_024473783.1"/>
</dbReference>
<comment type="caution">
    <text evidence="1">The sequence shown here is derived from an EMBL/GenBank/DDBJ whole genome shotgun (WGS) entry which is preliminary data.</text>
</comment>
<reference evidence="1 2" key="1">
    <citation type="journal article" date="2015" name="Environ. Microbiol.">
        <title>Genome analyses suggest the presence of polyploidy and recent human-driven expansions in eight global populations of the honeybee pathogen Nosema ceranae.</title>
        <authorList>
            <person name="Pelin A."/>
            <person name="Selman M."/>
            <person name="Aris-Brosou S."/>
            <person name="Farinelli L."/>
            <person name="Corradi N."/>
        </authorList>
    </citation>
    <scope>NUCLEOTIDE SEQUENCE [LARGE SCALE GENOMIC DNA]</scope>
    <source>
        <strain evidence="1 2">PA08 1199</strain>
    </source>
</reference>
<sequence length="47" mass="5721">MRFELLVLFFAYLKSSSDIYKKLREIVEQKKKTKDYFLLDLKKNTTS</sequence>
<dbReference type="EMBL" id="JPQZ01000011">
    <property type="protein sequence ID" value="KKO75850.1"/>
    <property type="molecule type" value="Genomic_DNA"/>
</dbReference>